<evidence type="ECO:0000256" key="1">
    <source>
        <dbReference type="ARBA" id="ARBA00005384"/>
    </source>
</evidence>
<gene>
    <name evidence="9" type="ORF">JAO75_24305</name>
</gene>
<evidence type="ECO:0000313" key="9">
    <source>
        <dbReference type="EMBL" id="MBJ6128517.1"/>
    </source>
</evidence>
<dbReference type="Pfam" id="PF00392">
    <property type="entry name" value="GntR"/>
    <property type="match status" value="1"/>
</dbReference>
<dbReference type="InterPro" id="IPR004839">
    <property type="entry name" value="Aminotransferase_I/II_large"/>
</dbReference>
<keyword evidence="6" id="KW-0804">Transcription</keyword>
<dbReference type="Gene3D" id="1.10.10.10">
    <property type="entry name" value="Winged helix-like DNA-binding domain superfamily/Winged helix DNA-binding domain"/>
    <property type="match status" value="1"/>
</dbReference>
<dbReference type="PRINTS" id="PR00035">
    <property type="entry name" value="HTHGNTR"/>
</dbReference>
<dbReference type="SMART" id="SM00345">
    <property type="entry name" value="HTH_GNTR"/>
    <property type="match status" value="1"/>
</dbReference>
<evidence type="ECO:0000256" key="3">
    <source>
        <dbReference type="ARBA" id="ARBA00022898"/>
    </source>
</evidence>
<dbReference type="PANTHER" id="PTHR46577">
    <property type="entry name" value="HTH-TYPE TRANSCRIPTIONAL REGULATORY PROTEIN GABR"/>
    <property type="match status" value="1"/>
</dbReference>
<dbReference type="GO" id="GO:0008483">
    <property type="term" value="F:transaminase activity"/>
    <property type="evidence" value="ECO:0007669"/>
    <property type="project" value="UniProtKB-KW"/>
</dbReference>
<evidence type="ECO:0000256" key="2">
    <source>
        <dbReference type="ARBA" id="ARBA00016004"/>
    </source>
</evidence>
<dbReference type="InterPro" id="IPR015424">
    <property type="entry name" value="PyrdxlP-dep_Trfase"/>
</dbReference>
<evidence type="ECO:0000259" key="8">
    <source>
        <dbReference type="PROSITE" id="PS50949"/>
    </source>
</evidence>
<dbReference type="PANTHER" id="PTHR46577:SF1">
    <property type="entry name" value="HTH-TYPE TRANSCRIPTIONAL REGULATORY PROTEIN GABR"/>
    <property type="match status" value="1"/>
</dbReference>
<keyword evidence="5" id="KW-0238">DNA-binding</keyword>
<keyword evidence="9" id="KW-0032">Aminotransferase</keyword>
<accession>A0ABS0Y888</accession>
<dbReference type="Proteomes" id="UP000620670">
    <property type="component" value="Unassembled WGS sequence"/>
</dbReference>
<keyword evidence="4" id="KW-0805">Transcription regulation</keyword>
<sequence>MGARQIYEALRDQILGGVFGVDGPLPSSRALALELGVSRTTVMAAHEQLLAEGFITVCQGRRPRVAPAVVDRDVRSQPSRSARPIRLSAYGERIRTTPPWSRPEAGKLIADFRYGDLAPSDFPTAVWKRAVNAAMAQRPERLTYGDPRGSRRLRMALQGFLWRSRTLRCDPEQIIIVNGSQQGLDLCARLILDQGDRFVIENPCYAMARQIFAGTGATPVPVAVDDDGLRTDLLAGIDARLAYVTPSHQFPLGGVMPVSRRHRLLEWARQHDAYVIEDDYDSEYRYDINPVPPLHGLEDSGNVIYLGTISKTLSPTLRIGYLVVPPGLQDVFAVAKRLTDRHSPATEQEALASLIESGAYERHVRRVRRLNGERRQTLLNVLRLKFGDRIAVEGADAGLHIVVRFMDLPQSLEPALIERASLAGVGVHSTSPLYSPGADGIRADHVSLVMGYSALDVRRIERGVHLLAEAIVQVRGDA</sequence>
<name>A0ABS0Y888_9HYPH</name>
<evidence type="ECO:0000256" key="5">
    <source>
        <dbReference type="ARBA" id="ARBA00023125"/>
    </source>
</evidence>
<dbReference type="RefSeq" id="WP_199051797.1">
    <property type="nucleotide sequence ID" value="NZ_JAELXT010000056.1"/>
</dbReference>
<organism evidence="9 10">
    <name type="scientific">Microvirga splendida</name>
    <dbReference type="NCBI Taxonomy" id="2795727"/>
    <lineage>
        <taxon>Bacteria</taxon>
        <taxon>Pseudomonadati</taxon>
        <taxon>Pseudomonadota</taxon>
        <taxon>Alphaproteobacteria</taxon>
        <taxon>Hyphomicrobiales</taxon>
        <taxon>Methylobacteriaceae</taxon>
        <taxon>Microvirga</taxon>
    </lineage>
</organism>
<feature type="domain" description="HTH gntR-type" evidence="8">
    <location>
        <begin position="1"/>
        <end position="68"/>
    </location>
</feature>
<dbReference type="SUPFAM" id="SSF46785">
    <property type="entry name" value="Winged helix' DNA-binding domain"/>
    <property type="match status" value="1"/>
</dbReference>
<dbReference type="InterPro" id="IPR051446">
    <property type="entry name" value="HTH_trans_reg/aminotransferase"/>
</dbReference>
<evidence type="ECO:0000313" key="10">
    <source>
        <dbReference type="Proteomes" id="UP000620670"/>
    </source>
</evidence>
<evidence type="ECO:0000256" key="6">
    <source>
        <dbReference type="ARBA" id="ARBA00023163"/>
    </source>
</evidence>
<reference evidence="10" key="1">
    <citation type="submission" date="2020-12" db="EMBL/GenBank/DDBJ databases">
        <title>Hymenobacter sp.</title>
        <authorList>
            <person name="Kim M.K."/>
        </authorList>
    </citation>
    <scope>NUCLEOTIDE SEQUENCE [LARGE SCALE GENOMIC DNA]</scope>
    <source>
        <strain evidence="10">BT325</strain>
    </source>
</reference>
<proteinExistence type="inferred from homology"/>
<dbReference type="InterPro" id="IPR015421">
    <property type="entry name" value="PyrdxlP-dep_Trfase_major"/>
</dbReference>
<protein>
    <recommendedName>
        <fullName evidence="2">8-amino-7-oxononanoate synthase</fullName>
    </recommendedName>
    <alternativeName>
        <fullName evidence="7">Alpha-oxoamine synthase</fullName>
    </alternativeName>
</protein>
<dbReference type="InterPro" id="IPR000524">
    <property type="entry name" value="Tscrpt_reg_HTH_GntR"/>
</dbReference>
<dbReference type="InterPro" id="IPR036390">
    <property type="entry name" value="WH_DNA-bd_sf"/>
</dbReference>
<keyword evidence="10" id="KW-1185">Reference proteome</keyword>
<evidence type="ECO:0000256" key="4">
    <source>
        <dbReference type="ARBA" id="ARBA00023015"/>
    </source>
</evidence>
<dbReference type="Gene3D" id="3.40.640.10">
    <property type="entry name" value="Type I PLP-dependent aspartate aminotransferase-like (Major domain)"/>
    <property type="match status" value="1"/>
</dbReference>
<keyword evidence="9" id="KW-0808">Transferase</keyword>
<keyword evidence="3" id="KW-0663">Pyridoxal phosphate</keyword>
<dbReference type="SUPFAM" id="SSF53383">
    <property type="entry name" value="PLP-dependent transferases"/>
    <property type="match status" value="1"/>
</dbReference>
<dbReference type="CDD" id="cd00609">
    <property type="entry name" value="AAT_like"/>
    <property type="match status" value="1"/>
</dbReference>
<evidence type="ECO:0000256" key="7">
    <source>
        <dbReference type="ARBA" id="ARBA00031658"/>
    </source>
</evidence>
<dbReference type="EMBL" id="JAELXT010000056">
    <property type="protein sequence ID" value="MBJ6128517.1"/>
    <property type="molecule type" value="Genomic_DNA"/>
</dbReference>
<comment type="caution">
    <text evidence="9">The sequence shown here is derived from an EMBL/GenBank/DDBJ whole genome shotgun (WGS) entry which is preliminary data.</text>
</comment>
<dbReference type="CDD" id="cd07377">
    <property type="entry name" value="WHTH_GntR"/>
    <property type="match status" value="1"/>
</dbReference>
<comment type="similarity">
    <text evidence="1">In the C-terminal section; belongs to the class-I pyridoxal-phosphate-dependent aminotransferase family.</text>
</comment>
<dbReference type="PROSITE" id="PS50949">
    <property type="entry name" value="HTH_GNTR"/>
    <property type="match status" value="1"/>
</dbReference>
<dbReference type="InterPro" id="IPR036388">
    <property type="entry name" value="WH-like_DNA-bd_sf"/>
</dbReference>
<dbReference type="Pfam" id="PF00155">
    <property type="entry name" value="Aminotran_1_2"/>
    <property type="match status" value="1"/>
</dbReference>